<accession>A0A9D3NXR9</accession>
<name>A0A9D3NXR9_9TELE</name>
<feature type="region of interest" description="Disordered" evidence="1">
    <location>
        <begin position="59"/>
        <end position="104"/>
    </location>
</feature>
<keyword evidence="3" id="KW-1185">Reference proteome</keyword>
<protein>
    <submittedName>
        <fullName evidence="2">Uncharacterized protein</fullName>
    </submittedName>
</protein>
<evidence type="ECO:0000313" key="2">
    <source>
        <dbReference type="EMBL" id="KAG7330953.1"/>
    </source>
</evidence>
<comment type="caution">
    <text evidence="2">The sequence shown here is derived from an EMBL/GenBank/DDBJ whole genome shotgun (WGS) entry which is preliminary data.</text>
</comment>
<evidence type="ECO:0000256" key="1">
    <source>
        <dbReference type="SAM" id="MobiDB-lite"/>
    </source>
</evidence>
<dbReference type="AlphaFoldDB" id="A0A9D3NXR9"/>
<evidence type="ECO:0000313" key="3">
    <source>
        <dbReference type="Proteomes" id="UP000824219"/>
    </source>
</evidence>
<gene>
    <name evidence="2" type="ORF">KOW79_004922</name>
</gene>
<proteinExistence type="predicted"/>
<sequence length="104" mass="11102">MGRVPFSADGKCDAEKAGGLVGEEGKPPRFSRKSLASYAACRYINGFVKVDGDEISEECDQAQEGNSGTRDRVKTQKQIHSGTEADEASEWQKTFPVSGGSPSS</sequence>
<feature type="region of interest" description="Disordered" evidence="1">
    <location>
        <begin position="1"/>
        <end position="31"/>
    </location>
</feature>
<dbReference type="Proteomes" id="UP000824219">
    <property type="component" value="Linkage Group LG06"/>
</dbReference>
<dbReference type="EMBL" id="JAHKSW010000006">
    <property type="protein sequence ID" value="KAG7330953.1"/>
    <property type="molecule type" value="Genomic_DNA"/>
</dbReference>
<organism evidence="2 3">
    <name type="scientific">Hemibagrus wyckioides</name>
    <dbReference type="NCBI Taxonomy" id="337641"/>
    <lineage>
        <taxon>Eukaryota</taxon>
        <taxon>Metazoa</taxon>
        <taxon>Chordata</taxon>
        <taxon>Craniata</taxon>
        <taxon>Vertebrata</taxon>
        <taxon>Euteleostomi</taxon>
        <taxon>Actinopterygii</taxon>
        <taxon>Neopterygii</taxon>
        <taxon>Teleostei</taxon>
        <taxon>Ostariophysi</taxon>
        <taxon>Siluriformes</taxon>
        <taxon>Bagridae</taxon>
        <taxon>Hemibagrus</taxon>
    </lineage>
</organism>
<reference evidence="2 3" key="1">
    <citation type="submission" date="2021-06" db="EMBL/GenBank/DDBJ databases">
        <title>Chromosome-level genome assembly of the red-tail catfish (Hemibagrus wyckioides).</title>
        <authorList>
            <person name="Shao F."/>
        </authorList>
    </citation>
    <scope>NUCLEOTIDE SEQUENCE [LARGE SCALE GENOMIC DNA]</scope>
    <source>
        <strain evidence="2">EC202008001</strain>
        <tissue evidence="2">Blood</tissue>
    </source>
</reference>